<dbReference type="AlphaFoldDB" id="A0A1J7IUZ2"/>
<feature type="region of interest" description="Disordered" evidence="16">
    <location>
        <begin position="368"/>
        <end position="393"/>
    </location>
</feature>
<keyword evidence="13 17" id="KW-0472">Membrane</keyword>
<evidence type="ECO:0000256" key="16">
    <source>
        <dbReference type="SAM" id="MobiDB-lite"/>
    </source>
</evidence>
<dbReference type="PROSITE" id="PS50089">
    <property type="entry name" value="ZF_RING_2"/>
    <property type="match status" value="1"/>
</dbReference>
<evidence type="ECO:0000256" key="10">
    <source>
        <dbReference type="ARBA" id="ARBA00022786"/>
    </source>
</evidence>
<dbReference type="PANTHER" id="PTHR46539:SF2">
    <property type="entry name" value="RING-H2 FINGER PROTEIN ATL43"/>
    <property type="match status" value="1"/>
</dbReference>
<evidence type="ECO:0000256" key="12">
    <source>
        <dbReference type="ARBA" id="ARBA00022989"/>
    </source>
</evidence>
<dbReference type="Proteomes" id="UP000188354">
    <property type="component" value="Chromosome LG02"/>
</dbReference>
<comment type="subcellular location">
    <subcellularLocation>
        <location evidence="2">Membrane</location>
        <topology evidence="2">Single-pass membrane protein</topology>
    </subcellularLocation>
</comment>
<dbReference type="SUPFAM" id="SSF57850">
    <property type="entry name" value="RING/U-box"/>
    <property type="match status" value="1"/>
</dbReference>
<evidence type="ECO:0000256" key="3">
    <source>
        <dbReference type="ARBA" id="ARBA00004906"/>
    </source>
</evidence>
<dbReference type="SMART" id="SM00184">
    <property type="entry name" value="RING"/>
    <property type="match status" value="1"/>
</dbReference>
<keyword evidence="9 15" id="KW-0863">Zinc-finger</keyword>
<gene>
    <name evidence="19" type="ORF">TanjilG_17734</name>
</gene>
<feature type="transmembrane region" description="Helical" evidence="17">
    <location>
        <begin position="85"/>
        <end position="106"/>
    </location>
</feature>
<reference evidence="19 20" key="1">
    <citation type="journal article" date="2017" name="Plant Biotechnol. J.">
        <title>A comprehensive draft genome sequence for lupin (Lupinus angustifolius), an emerging health food: insights into plant-microbe interactions and legume evolution.</title>
        <authorList>
            <person name="Hane J.K."/>
            <person name="Ming Y."/>
            <person name="Kamphuis L.G."/>
            <person name="Nelson M.N."/>
            <person name="Garg G."/>
            <person name="Atkins C.A."/>
            <person name="Bayer P.E."/>
            <person name="Bravo A."/>
            <person name="Bringans S."/>
            <person name="Cannon S."/>
            <person name="Edwards D."/>
            <person name="Foley R."/>
            <person name="Gao L.L."/>
            <person name="Harrison M.J."/>
            <person name="Huang W."/>
            <person name="Hurgobin B."/>
            <person name="Li S."/>
            <person name="Liu C.W."/>
            <person name="McGrath A."/>
            <person name="Morahan G."/>
            <person name="Murray J."/>
            <person name="Weller J."/>
            <person name="Jian J."/>
            <person name="Singh K.B."/>
        </authorList>
    </citation>
    <scope>NUCLEOTIDE SEQUENCE [LARGE SCALE GENOMIC DNA]</scope>
    <source>
        <strain evidence="20">cv. Tanjil</strain>
        <tissue evidence="19">Whole plant</tissue>
    </source>
</reference>
<proteinExistence type="inferred from homology"/>
<keyword evidence="8" id="KW-0732">Signal</keyword>
<dbReference type="PANTHER" id="PTHR46539">
    <property type="entry name" value="E3 UBIQUITIN-PROTEIN LIGASE ATL42"/>
    <property type="match status" value="1"/>
</dbReference>
<evidence type="ECO:0000256" key="9">
    <source>
        <dbReference type="ARBA" id="ARBA00022771"/>
    </source>
</evidence>
<comment type="catalytic activity">
    <reaction evidence="1">
        <text>S-ubiquitinyl-[E2 ubiquitin-conjugating enzyme]-L-cysteine + [acceptor protein]-L-lysine = [E2 ubiquitin-conjugating enzyme]-L-cysteine + N(6)-ubiquitinyl-[acceptor protein]-L-lysine.</text>
        <dbReference type="EC" id="2.3.2.27"/>
    </reaction>
</comment>
<evidence type="ECO:0000256" key="5">
    <source>
        <dbReference type="ARBA" id="ARBA00022679"/>
    </source>
</evidence>
<dbReference type="Gramene" id="OIW16561">
    <property type="protein sequence ID" value="OIW16561"/>
    <property type="gene ID" value="TanjilG_17734"/>
</dbReference>
<dbReference type="CDD" id="cd16461">
    <property type="entry name" value="RING-H2_EL5-like"/>
    <property type="match status" value="1"/>
</dbReference>
<evidence type="ECO:0000256" key="17">
    <source>
        <dbReference type="SAM" id="Phobius"/>
    </source>
</evidence>
<dbReference type="Pfam" id="PF13639">
    <property type="entry name" value="zf-RING_2"/>
    <property type="match status" value="1"/>
</dbReference>
<keyword evidence="20" id="KW-1185">Reference proteome</keyword>
<dbReference type="InterPro" id="IPR013083">
    <property type="entry name" value="Znf_RING/FYVE/PHD"/>
</dbReference>
<keyword evidence="10" id="KW-0833">Ubl conjugation pathway</keyword>
<organism evidence="19 20">
    <name type="scientific">Lupinus angustifolius</name>
    <name type="common">Narrow-leaved blue lupine</name>
    <dbReference type="NCBI Taxonomy" id="3871"/>
    <lineage>
        <taxon>Eukaryota</taxon>
        <taxon>Viridiplantae</taxon>
        <taxon>Streptophyta</taxon>
        <taxon>Embryophyta</taxon>
        <taxon>Tracheophyta</taxon>
        <taxon>Spermatophyta</taxon>
        <taxon>Magnoliopsida</taxon>
        <taxon>eudicotyledons</taxon>
        <taxon>Gunneridae</taxon>
        <taxon>Pentapetalae</taxon>
        <taxon>rosids</taxon>
        <taxon>fabids</taxon>
        <taxon>Fabales</taxon>
        <taxon>Fabaceae</taxon>
        <taxon>Papilionoideae</taxon>
        <taxon>50 kb inversion clade</taxon>
        <taxon>genistoids sensu lato</taxon>
        <taxon>core genistoids</taxon>
        <taxon>Genisteae</taxon>
        <taxon>Lupinus</taxon>
    </lineage>
</organism>
<name>A0A1J7IUZ2_LUPAN</name>
<evidence type="ECO:0000256" key="7">
    <source>
        <dbReference type="ARBA" id="ARBA00022723"/>
    </source>
</evidence>
<evidence type="ECO:0000256" key="8">
    <source>
        <dbReference type="ARBA" id="ARBA00022729"/>
    </source>
</evidence>
<evidence type="ECO:0000259" key="18">
    <source>
        <dbReference type="PROSITE" id="PS50089"/>
    </source>
</evidence>
<keyword evidence="5" id="KW-0808">Transferase</keyword>
<protein>
    <recommendedName>
        <fullName evidence="4">RING-type E3 ubiquitin transferase</fullName>
        <ecNumber evidence="4">2.3.2.27</ecNumber>
    </recommendedName>
</protein>
<keyword evidence="7" id="KW-0479">Metal-binding</keyword>
<evidence type="ECO:0000256" key="1">
    <source>
        <dbReference type="ARBA" id="ARBA00000900"/>
    </source>
</evidence>
<comment type="pathway">
    <text evidence="3">Protein modification; protein ubiquitination.</text>
</comment>
<keyword evidence="11" id="KW-0862">Zinc</keyword>
<keyword evidence="12 17" id="KW-1133">Transmembrane helix</keyword>
<comment type="similarity">
    <text evidence="14">Belongs to the RING-type zinc finger family. ATL subfamily.</text>
</comment>
<dbReference type="InterPro" id="IPR001841">
    <property type="entry name" value="Znf_RING"/>
</dbReference>
<evidence type="ECO:0000256" key="2">
    <source>
        <dbReference type="ARBA" id="ARBA00004167"/>
    </source>
</evidence>
<evidence type="ECO:0000256" key="6">
    <source>
        <dbReference type="ARBA" id="ARBA00022692"/>
    </source>
</evidence>
<evidence type="ECO:0000256" key="15">
    <source>
        <dbReference type="PROSITE-ProRule" id="PRU00175"/>
    </source>
</evidence>
<feature type="region of interest" description="Disordered" evidence="16">
    <location>
        <begin position="32"/>
        <end position="80"/>
    </location>
</feature>
<evidence type="ECO:0000256" key="13">
    <source>
        <dbReference type="ARBA" id="ARBA00023136"/>
    </source>
</evidence>
<dbReference type="GO" id="GO:0061630">
    <property type="term" value="F:ubiquitin protein ligase activity"/>
    <property type="evidence" value="ECO:0007669"/>
    <property type="project" value="UniProtKB-EC"/>
</dbReference>
<accession>A0A1J7IUZ2</accession>
<keyword evidence="6 17" id="KW-0812">Transmembrane</keyword>
<dbReference type="EC" id="2.3.2.27" evidence="4"/>
<feature type="compositionally biased region" description="Basic and acidic residues" evidence="16">
    <location>
        <begin position="66"/>
        <end position="79"/>
    </location>
</feature>
<dbReference type="GO" id="GO:0016020">
    <property type="term" value="C:membrane"/>
    <property type="evidence" value="ECO:0007669"/>
    <property type="project" value="UniProtKB-SubCell"/>
</dbReference>
<dbReference type="FunFam" id="3.30.40.10:FF:000285">
    <property type="entry name" value="RING-H2 finger protein ATL43"/>
    <property type="match status" value="1"/>
</dbReference>
<dbReference type="Gene3D" id="3.30.40.10">
    <property type="entry name" value="Zinc/RING finger domain, C3HC4 (zinc finger)"/>
    <property type="match status" value="1"/>
</dbReference>
<evidence type="ECO:0000256" key="11">
    <source>
        <dbReference type="ARBA" id="ARBA00022833"/>
    </source>
</evidence>
<evidence type="ECO:0000256" key="14">
    <source>
        <dbReference type="ARBA" id="ARBA00024209"/>
    </source>
</evidence>
<sequence>MVGAPSFKPLFFITTILIILPIIIAITSDNDDTRETHNQIPKPNHYNHDDGDDNGGIATTAPTVSKHFDHDHQGKKSSEPLKPSTAIVVCVLTTVCSITFMILLYIKHCIDFNNASSSLNNPNNNSSEERKNSGVERSVVESLPIFRFGSLTGHKEGLECVICLKKLEDHEFLRLLPKCDHAFHVECVDMWLNAHSTCPLCRDKVDLEDVAVVDQQHLPSPSLIHNQSNNHNEDFDINNTVQPQNLSHGMSQRDSLVRESNDGFIEINLDQKEETSSNRRSLDDSAMRRIKGNREDMTLVTQGNEREKKKEEEHRLEHRIIVSNTTKSSSPYGSVPQKRWSNVEQCDLLYLTSDMIISESSATATSLSQQQQHRNKRMTLSCKTHGGGSMRNQNVEDEMEKGRVNMNMRSVSETTGMNRNRGREGEEERHEGVVKRWLAWISKTHSP</sequence>
<evidence type="ECO:0000256" key="4">
    <source>
        <dbReference type="ARBA" id="ARBA00012483"/>
    </source>
</evidence>
<feature type="transmembrane region" description="Helical" evidence="17">
    <location>
        <begin position="6"/>
        <end position="26"/>
    </location>
</feature>
<dbReference type="GO" id="GO:0008270">
    <property type="term" value="F:zinc ion binding"/>
    <property type="evidence" value="ECO:0007669"/>
    <property type="project" value="UniProtKB-KW"/>
</dbReference>
<feature type="domain" description="RING-type" evidence="18">
    <location>
        <begin position="160"/>
        <end position="202"/>
    </location>
</feature>
<dbReference type="EMBL" id="CM007362">
    <property type="protein sequence ID" value="OIW16561.1"/>
    <property type="molecule type" value="Genomic_DNA"/>
</dbReference>
<evidence type="ECO:0000313" key="20">
    <source>
        <dbReference type="Proteomes" id="UP000188354"/>
    </source>
</evidence>
<feature type="region of interest" description="Disordered" evidence="16">
    <location>
        <begin position="270"/>
        <end position="295"/>
    </location>
</feature>
<evidence type="ECO:0000313" key="19">
    <source>
        <dbReference type="EMBL" id="OIW16561.1"/>
    </source>
</evidence>